<keyword evidence="6" id="KW-1185">Reference proteome</keyword>
<keyword evidence="2" id="KW-1064">Adaptive immunity</keyword>
<feature type="non-terminal residue" evidence="5">
    <location>
        <position position="1"/>
    </location>
</feature>
<evidence type="ECO:0000256" key="2">
    <source>
        <dbReference type="ARBA" id="ARBA00023130"/>
    </source>
</evidence>
<keyword evidence="3" id="KW-1280">Immunoglobulin</keyword>
<evidence type="ECO:0000313" key="6">
    <source>
        <dbReference type="Proteomes" id="UP000567624"/>
    </source>
</evidence>
<dbReference type="AlphaFoldDB" id="A0A7K8R8W8"/>
<dbReference type="FunFam" id="2.60.40.10:FF:002198">
    <property type="entry name" value="Immunoglobulin heavy variable 5-2"/>
    <property type="match status" value="1"/>
</dbReference>
<dbReference type="InterPro" id="IPR007110">
    <property type="entry name" value="Ig-like_dom"/>
</dbReference>
<dbReference type="InterPro" id="IPR013783">
    <property type="entry name" value="Ig-like_fold"/>
</dbReference>
<evidence type="ECO:0000256" key="1">
    <source>
        <dbReference type="ARBA" id="ARBA00022859"/>
    </source>
</evidence>
<dbReference type="GO" id="GO:0002250">
    <property type="term" value="P:adaptive immune response"/>
    <property type="evidence" value="ECO:0007669"/>
    <property type="project" value="UniProtKB-KW"/>
</dbReference>
<evidence type="ECO:0000256" key="3">
    <source>
        <dbReference type="ARBA" id="ARBA00043265"/>
    </source>
</evidence>
<organism evidence="5 6">
    <name type="scientific">Smithornis capensis</name>
    <dbReference type="NCBI Taxonomy" id="363769"/>
    <lineage>
        <taxon>Eukaryota</taxon>
        <taxon>Metazoa</taxon>
        <taxon>Chordata</taxon>
        <taxon>Craniata</taxon>
        <taxon>Vertebrata</taxon>
        <taxon>Euteleostomi</taxon>
        <taxon>Archelosauria</taxon>
        <taxon>Archosauria</taxon>
        <taxon>Dinosauria</taxon>
        <taxon>Saurischia</taxon>
        <taxon>Theropoda</taxon>
        <taxon>Coelurosauria</taxon>
        <taxon>Aves</taxon>
        <taxon>Neognathae</taxon>
        <taxon>Neoaves</taxon>
        <taxon>Telluraves</taxon>
        <taxon>Australaves</taxon>
        <taxon>Passeriformes</taxon>
        <taxon>Eurylaimidae</taxon>
        <taxon>Smithornis</taxon>
    </lineage>
</organism>
<feature type="non-terminal residue" evidence="5">
    <location>
        <position position="102"/>
    </location>
</feature>
<dbReference type="PROSITE" id="PS50835">
    <property type="entry name" value="IG_LIKE"/>
    <property type="match status" value="1"/>
</dbReference>
<evidence type="ECO:0000259" key="4">
    <source>
        <dbReference type="PROSITE" id="PS50835"/>
    </source>
</evidence>
<dbReference type="InterPro" id="IPR013106">
    <property type="entry name" value="Ig_V-set"/>
</dbReference>
<feature type="domain" description="Ig-like" evidence="4">
    <location>
        <begin position="16"/>
        <end position="102"/>
    </location>
</feature>
<keyword evidence="1" id="KW-0391">Immunity</keyword>
<dbReference type="Proteomes" id="UP000567624">
    <property type="component" value="Unassembled WGS sequence"/>
</dbReference>
<dbReference type="Gene3D" id="2.60.40.10">
    <property type="entry name" value="Immunoglobulins"/>
    <property type="match status" value="1"/>
</dbReference>
<accession>A0A7K8R8W8</accession>
<gene>
    <name evidence="5" type="ORF">SMICAP_R10994</name>
</gene>
<reference evidence="5 6" key="1">
    <citation type="submission" date="2019-09" db="EMBL/GenBank/DDBJ databases">
        <title>Bird 10,000 Genomes (B10K) Project - Family phase.</title>
        <authorList>
            <person name="Zhang G."/>
        </authorList>
    </citation>
    <scope>NUCLEOTIDE SEQUENCE [LARGE SCALE GENOMIC DNA]</scope>
    <source>
        <strain evidence="5">B10K-CU-031-20</strain>
    </source>
</reference>
<proteinExistence type="predicted"/>
<protein>
    <submittedName>
        <fullName evidence="5">HVC33 protein</fullName>
    </submittedName>
</protein>
<evidence type="ECO:0000313" key="5">
    <source>
        <dbReference type="EMBL" id="NXF13326.1"/>
    </source>
</evidence>
<dbReference type="EMBL" id="VWYW01001462">
    <property type="protein sequence ID" value="NXF13326.1"/>
    <property type="molecule type" value="Genomic_DNA"/>
</dbReference>
<dbReference type="GO" id="GO:0005576">
    <property type="term" value="C:extracellular region"/>
    <property type="evidence" value="ECO:0007669"/>
    <property type="project" value="UniProtKB-ARBA"/>
</dbReference>
<sequence length="102" mass="11607">GRWTLVQSVGDLQPLGESLRLLCCGSSFTFRSYVMNWVREDPRKELEWVAGIRSDHSNTFYVPSVNGRFTISRDNGQSTVTLQMNNLKEEDSATYFCAKSYG</sequence>
<dbReference type="PANTHER" id="PTHR23266">
    <property type="entry name" value="IMMUNOGLOBULIN HEAVY CHAIN"/>
    <property type="match status" value="1"/>
</dbReference>
<dbReference type="GO" id="GO:0019814">
    <property type="term" value="C:immunoglobulin complex"/>
    <property type="evidence" value="ECO:0007669"/>
    <property type="project" value="UniProtKB-KW"/>
</dbReference>
<dbReference type="SMART" id="SM00406">
    <property type="entry name" value="IGv"/>
    <property type="match status" value="1"/>
</dbReference>
<comment type="caution">
    <text evidence="5">The sequence shown here is derived from an EMBL/GenBank/DDBJ whole genome shotgun (WGS) entry which is preliminary data.</text>
</comment>
<name>A0A7K8R8W8_9PASS</name>
<dbReference type="InterPro" id="IPR050199">
    <property type="entry name" value="IgHV"/>
</dbReference>
<dbReference type="Pfam" id="PF07686">
    <property type="entry name" value="V-set"/>
    <property type="match status" value="1"/>
</dbReference>
<dbReference type="SUPFAM" id="SSF48726">
    <property type="entry name" value="Immunoglobulin"/>
    <property type="match status" value="1"/>
</dbReference>
<dbReference type="InterPro" id="IPR036179">
    <property type="entry name" value="Ig-like_dom_sf"/>
</dbReference>